<keyword evidence="3" id="KW-1185">Reference proteome</keyword>
<sequence length="105" mass="11941">IRIRNLLVEAYNDIEQLNLQISDVRDLLSSLLAQRAKENNRILILRSAVSPVKKIPPEILGDIFVRCGDGGPIVVPLQSRTCPWALAHVCSRWRQVLWGTSEIWK</sequence>
<evidence type="ECO:0008006" key="4">
    <source>
        <dbReference type="Google" id="ProtNLM"/>
    </source>
</evidence>
<dbReference type="OrthoDB" id="3365698at2759"/>
<comment type="caution">
    <text evidence="2">The sequence shown here is derived from an EMBL/GenBank/DDBJ whole genome shotgun (WGS) entry which is preliminary data.</text>
</comment>
<accession>A0A9P5Y0U8</accession>
<proteinExistence type="predicted"/>
<evidence type="ECO:0000313" key="3">
    <source>
        <dbReference type="Proteomes" id="UP000807353"/>
    </source>
</evidence>
<dbReference type="EMBL" id="MU150296">
    <property type="protein sequence ID" value="KAF9460609.1"/>
    <property type="molecule type" value="Genomic_DNA"/>
</dbReference>
<name>A0A9P5Y0U8_9AGAR</name>
<evidence type="ECO:0000256" key="1">
    <source>
        <dbReference type="SAM" id="Coils"/>
    </source>
</evidence>
<organism evidence="2 3">
    <name type="scientific">Collybia nuda</name>
    <dbReference type="NCBI Taxonomy" id="64659"/>
    <lineage>
        <taxon>Eukaryota</taxon>
        <taxon>Fungi</taxon>
        <taxon>Dikarya</taxon>
        <taxon>Basidiomycota</taxon>
        <taxon>Agaricomycotina</taxon>
        <taxon>Agaricomycetes</taxon>
        <taxon>Agaricomycetidae</taxon>
        <taxon>Agaricales</taxon>
        <taxon>Tricholomatineae</taxon>
        <taxon>Clitocybaceae</taxon>
        <taxon>Collybia</taxon>
    </lineage>
</organism>
<feature type="non-terminal residue" evidence="2">
    <location>
        <position position="105"/>
    </location>
</feature>
<dbReference type="AlphaFoldDB" id="A0A9P5Y0U8"/>
<feature type="coiled-coil region" evidence="1">
    <location>
        <begin position="7"/>
        <end position="34"/>
    </location>
</feature>
<dbReference type="Proteomes" id="UP000807353">
    <property type="component" value="Unassembled WGS sequence"/>
</dbReference>
<feature type="non-terminal residue" evidence="2">
    <location>
        <position position="1"/>
    </location>
</feature>
<keyword evidence="1" id="KW-0175">Coiled coil</keyword>
<evidence type="ECO:0000313" key="2">
    <source>
        <dbReference type="EMBL" id="KAF9460609.1"/>
    </source>
</evidence>
<protein>
    <recommendedName>
        <fullName evidence="4">F-box domain-containing protein</fullName>
    </recommendedName>
</protein>
<reference evidence="2" key="1">
    <citation type="submission" date="2020-11" db="EMBL/GenBank/DDBJ databases">
        <authorList>
            <consortium name="DOE Joint Genome Institute"/>
            <person name="Ahrendt S."/>
            <person name="Riley R."/>
            <person name="Andreopoulos W."/>
            <person name="Labutti K."/>
            <person name="Pangilinan J."/>
            <person name="Ruiz-Duenas F.J."/>
            <person name="Barrasa J.M."/>
            <person name="Sanchez-Garcia M."/>
            <person name="Camarero S."/>
            <person name="Miyauchi S."/>
            <person name="Serrano A."/>
            <person name="Linde D."/>
            <person name="Babiker R."/>
            <person name="Drula E."/>
            <person name="Ayuso-Fernandez I."/>
            <person name="Pacheco R."/>
            <person name="Padilla G."/>
            <person name="Ferreira P."/>
            <person name="Barriuso J."/>
            <person name="Kellner H."/>
            <person name="Castanera R."/>
            <person name="Alfaro M."/>
            <person name="Ramirez L."/>
            <person name="Pisabarro A.G."/>
            <person name="Kuo A."/>
            <person name="Tritt A."/>
            <person name="Lipzen A."/>
            <person name="He G."/>
            <person name="Yan M."/>
            <person name="Ng V."/>
            <person name="Cullen D."/>
            <person name="Martin F."/>
            <person name="Rosso M.-N."/>
            <person name="Henrissat B."/>
            <person name="Hibbett D."/>
            <person name="Martinez A.T."/>
            <person name="Grigoriev I.V."/>
        </authorList>
    </citation>
    <scope>NUCLEOTIDE SEQUENCE</scope>
    <source>
        <strain evidence="2">CBS 247.69</strain>
    </source>
</reference>
<gene>
    <name evidence="2" type="ORF">BDZ94DRAFT_1120273</name>
</gene>